<dbReference type="AlphaFoldDB" id="A0A1Q8C699"/>
<feature type="domain" description="BetI-type transcriptional repressor C-terminal" evidence="6">
    <location>
        <begin position="93"/>
        <end position="185"/>
    </location>
</feature>
<protein>
    <submittedName>
        <fullName evidence="7">TetR family transcriptional regulator</fullName>
    </submittedName>
</protein>
<evidence type="ECO:0000256" key="3">
    <source>
        <dbReference type="ARBA" id="ARBA00023125"/>
    </source>
</evidence>
<dbReference type="PANTHER" id="PTHR30055:SF209">
    <property type="entry name" value="POSSIBLE TRANSCRIPTIONAL REGULATORY PROTEIN (PROBABLY TETR-FAMILY)"/>
    <property type="match status" value="1"/>
</dbReference>
<dbReference type="InterPro" id="IPR050109">
    <property type="entry name" value="HTH-type_TetR-like_transc_reg"/>
</dbReference>
<keyword evidence="1" id="KW-0678">Repressor</keyword>
<evidence type="ECO:0000256" key="1">
    <source>
        <dbReference type="ARBA" id="ARBA00022491"/>
    </source>
</evidence>
<dbReference type="OrthoDB" id="3572434at2"/>
<organism evidence="7 8">
    <name type="scientific">Actinophytocola xanthii</name>
    <dbReference type="NCBI Taxonomy" id="1912961"/>
    <lineage>
        <taxon>Bacteria</taxon>
        <taxon>Bacillati</taxon>
        <taxon>Actinomycetota</taxon>
        <taxon>Actinomycetes</taxon>
        <taxon>Pseudonocardiales</taxon>
        <taxon>Pseudonocardiaceae</taxon>
    </lineage>
</organism>
<dbReference type="InterPro" id="IPR001647">
    <property type="entry name" value="HTH_TetR"/>
</dbReference>
<dbReference type="Pfam" id="PF00440">
    <property type="entry name" value="TetR_N"/>
    <property type="match status" value="1"/>
</dbReference>
<dbReference type="InterPro" id="IPR036271">
    <property type="entry name" value="Tet_transcr_reg_TetR-rel_C_sf"/>
</dbReference>
<keyword evidence="4" id="KW-0804">Transcription</keyword>
<feature type="domain" description="HTH tetR-type" evidence="5">
    <location>
        <begin position="22"/>
        <end position="57"/>
    </location>
</feature>
<dbReference type="Proteomes" id="UP000185596">
    <property type="component" value="Unassembled WGS sequence"/>
</dbReference>
<keyword evidence="3" id="KW-0238">DNA-binding</keyword>
<comment type="caution">
    <text evidence="7">The sequence shown here is derived from an EMBL/GenBank/DDBJ whole genome shotgun (WGS) entry which is preliminary data.</text>
</comment>
<keyword evidence="2" id="KW-0805">Transcription regulation</keyword>
<dbReference type="InterPro" id="IPR039538">
    <property type="entry name" value="BetI_C"/>
</dbReference>
<proteinExistence type="predicted"/>
<dbReference type="SUPFAM" id="SSF46689">
    <property type="entry name" value="Homeodomain-like"/>
    <property type="match status" value="1"/>
</dbReference>
<evidence type="ECO:0000313" key="8">
    <source>
        <dbReference type="Proteomes" id="UP000185596"/>
    </source>
</evidence>
<gene>
    <name evidence="7" type="ORF">BU204_32600</name>
</gene>
<dbReference type="SUPFAM" id="SSF48498">
    <property type="entry name" value="Tetracyclin repressor-like, C-terminal domain"/>
    <property type="match status" value="1"/>
</dbReference>
<dbReference type="EMBL" id="MSIE01000082">
    <property type="protein sequence ID" value="OLF09885.1"/>
    <property type="molecule type" value="Genomic_DNA"/>
</dbReference>
<dbReference type="Pfam" id="PF13977">
    <property type="entry name" value="TetR_C_6"/>
    <property type="match status" value="1"/>
</dbReference>
<keyword evidence="8" id="KW-1185">Reference proteome</keyword>
<evidence type="ECO:0000259" key="6">
    <source>
        <dbReference type="Pfam" id="PF13977"/>
    </source>
</evidence>
<accession>A0A1Q8C699</accession>
<dbReference type="InterPro" id="IPR009057">
    <property type="entry name" value="Homeodomain-like_sf"/>
</dbReference>
<dbReference type="STRING" id="1912961.BU204_32600"/>
<evidence type="ECO:0000256" key="2">
    <source>
        <dbReference type="ARBA" id="ARBA00023015"/>
    </source>
</evidence>
<dbReference type="GO" id="GO:0003700">
    <property type="term" value="F:DNA-binding transcription factor activity"/>
    <property type="evidence" value="ECO:0007669"/>
    <property type="project" value="TreeGrafter"/>
</dbReference>
<dbReference type="GO" id="GO:0000976">
    <property type="term" value="F:transcription cis-regulatory region binding"/>
    <property type="evidence" value="ECO:0007669"/>
    <property type="project" value="TreeGrafter"/>
</dbReference>
<dbReference type="PANTHER" id="PTHR30055">
    <property type="entry name" value="HTH-TYPE TRANSCRIPTIONAL REGULATOR RUTR"/>
    <property type="match status" value="1"/>
</dbReference>
<sequence>MGRPRKISDEELLAACGRAVGRHGAGFTLAQVAAEAGVAVGTVSGRFGSKQGLLVAMMTTAAAGVEQRMRAAAATRTDPLEAVTAAVLVTAEGVDDPTTTTNHLAQLGADLTDPELREGLRLLRERVHRVLARLLRAAALPGAPPPARAARIIAAMAHGAQLDWALRPRGPLAERLREDVRAVLTSWR</sequence>
<evidence type="ECO:0000313" key="7">
    <source>
        <dbReference type="EMBL" id="OLF09885.1"/>
    </source>
</evidence>
<evidence type="ECO:0000256" key="4">
    <source>
        <dbReference type="ARBA" id="ARBA00023163"/>
    </source>
</evidence>
<dbReference type="RefSeq" id="WP_075129650.1">
    <property type="nucleotide sequence ID" value="NZ_MSIE01000082.1"/>
</dbReference>
<reference evidence="7 8" key="1">
    <citation type="submission" date="2016-12" db="EMBL/GenBank/DDBJ databases">
        <title>The draft genome sequence of Actinophytocola sp. 11-183.</title>
        <authorList>
            <person name="Wang W."/>
            <person name="Yuan L."/>
        </authorList>
    </citation>
    <scope>NUCLEOTIDE SEQUENCE [LARGE SCALE GENOMIC DNA]</scope>
    <source>
        <strain evidence="7 8">11-183</strain>
    </source>
</reference>
<dbReference type="Gene3D" id="1.10.357.10">
    <property type="entry name" value="Tetracycline Repressor, domain 2"/>
    <property type="match status" value="1"/>
</dbReference>
<evidence type="ECO:0000259" key="5">
    <source>
        <dbReference type="Pfam" id="PF00440"/>
    </source>
</evidence>
<name>A0A1Q8C699_9PSEU</name>